<organism evidence="1 2">
    <name type="scientific">Chionoecetes opilio</name>
    <name type="common">Atlantic snow crab</name>
    <name type="synonym">Cancer opilio</name>
    <dbReference type="NCBI Taxonomy" id="41210"/>
    <lineage>
        <taxon>Eukaryota</taxon>
        <taxon>Metazoa</taxon>
        <taxon>Ecdysozoa</taxon>
        <taxon>Arthropoda</taxon>
        <taxon>Crustacea</taxon>
        <taxon>Multicrustacea</taxon>
        <taxon>Malacostraca</taxon>
        <taxon>Eumalacostraca</taxon>
        <taxon>Eucarida</taxon>
        <taxon>Decapoda</taxon>
        <taxon>Pleocyemata</taxon>
        <taxon>Brachyura</taxon>
        <taxon>Eubrachyura</taxon>
        <taxon>Majoidea</taxon>
        <taxon>Majidae</taxon>
        <taxon>Chionoecetes</taxon>
    </lineage>
</organism>
<reference evidence="1" key="1">
    <citation type="submission" date="2020-07" db="EMBL/GenBank/DDBJ databases">
        <title>The High-quality genome of the commercially important snow crab, Chionoecetes opilio.</title>
        <authorList>
            <person name="Jeong J.-H."/>
            <person name="Ryu S."/>
        </authorList>
    </citation>
    <scope>NUCLEOTIDE SEQUENCE</scope>
    <source>
        <strain evidence="1">MADBK_172401_WGS</strain>
        <tissue evidence="1">Digestive gland</tissue>
    </source>
</reference>
<sequence length="110" mass="11777">MTSTIPLTHNAHRHRSHAKFTFFQRSTWGVHDPLVLPGSQGRHLYSITNNRTVGRASLQTVPGGKLGPGYLSRALFPGDDEAKWAQLPTAETTHVAAASTGAPTPPNSPA</sequence>
<protein>
    <submittedName>
        <fullName evidence="1">Uncharacterized protein</fullName>
    </submittedName>
</protein>
<evidence type="ECO:0000313" key="2">
    <source>
        <dbReference type="Proteomes" id="UP000770661"/>
    </source>
</evidence>
<accession>A0A8J5BW36</accession>
<keyword evidence="2" id="KW-1185">Reference proteome</keyword>
<name>A0A8J5BW36_CHIOP</name>
<gene>
    <name evidence="1" type="ORF">GWK47_002295</name>
</gene>
<dbReference type="AlphaFoldDB" id="A0A8J5BW36"/>
<evidence type="ECO:0000313" key="1">
    <source>
        <dbReference type="EMBL" id="KAG0711423.1"/>
    </source>
</evidence>
<proteinExistence type="predicted"/>
<dbReference type="Proteomes" id="UP000770661">
    <property type="component" value="Unassembled WGS sequence"/>
</dbReference>
<comment type="caution">
    <text evidence="1">The sequence shown here is derived from an EMBL/GenBank/DDBJ whole genome shotgun (WGS) entry which is preliminary data.</text>
</comment>
<dbReference type="EMBL" id="JACEEZ010023317">
    <property type="protein sequence ID" value="KAG0711423.1"/>
    <property type="molecule type" value="Genomic_DNA"/>
</dbReference>